<gene>
    <name evidence="2" type="ORF">GCM10009663_31770</name>
</gene>
<dbReference type="InterPro" id="IPR029068">
    <property type="entry name" value="Glyas_Bleomycin-R_OHBP_Dase"/>
</dbReference>
<evidence type="ECO:0000313" key="2">
    <source>
        <dbReference type="EMBL" id="GAA1085763.1"/>
    </source>
</evidence>
<evidence type="ECO:0000259" key="1">
    <source>
        <dbReference type="Pfam" id="PF18029"/>
    </source>
</evidence>
<protein>
    <submittedName>
        <fullName evidence="2">VOC family protein</fullName>
    </submittedName>
</protein>
<dbReference type="Pfam" id="PF18029">
    <property type="entry name" value="Glyoxalase_6"/>
    <property type="match status" value="1"/>
</dbReference>
<feature type="domain" description="Glyoxalase-like" evidence="1">
    <location>
        <begin position="110"/>
        <end position="215"/>
    </location>
</feature>
<accession>A0ABP4E397</accession>
<dbReference type="SUPFAM" id="SSF54593">
    <property type="entry name" value="Glyoxalase/Bleomycin resistance protein/Dihydroxybiphenyl dioxygenase"/>
    <property type="match status" value="1"/>
</dbReference>
<dbReference type="InterPro" id="IPR041581">
    <property type="entry name" value="Glyoxalase_6"/>
</dbReference>
<organism evidence="2 3">
    <name type="scientific">Kitasatospora arboriphila</name>
    <dbReference type="NCBI Taxonomy" id="258052"/>
    <lineage>
        <taxon>Bacteria</taxon>
        <taxon>Bacillati</taxon>
        <taxon>Actinomycetota</taxon>
        <taxon>Actinomycetes</taxon>
        <taxon>Kitasatosporales</taxon>
        <taxon>Streptomycetaceae</taxon>
        <taxon>Kitasatospora</taxon>
    </lineage>
</organism>
<dbReference type="Proteomes" id="UP001499987">
    <property type="component" value="Unassembled WGS sequence"/>
</dbReference>
<name>A0ABP4E397_9ACTN</name>
<comment type="caution">
    <text evidence="2">The sequence shown here is derived from an EMBL/GenBank/DDBJ whole genome shotgun (WGS) entry which is preliminary data.</text>
</comment>
<keyword evidence="3" id="KW-1185">Reference proteome</keyword>
<dbReference type="EMBL" id="BAAALD010000027">
    <property type="protein sequence ID" value="GAA1085763.1"/>
    <property type="molecule type" value="Genomic_DNA"/>
</dbReference>
<dbReference type="Gene3D" id="3.10.180.10">
    <property type="entry name" value="2,3-Dihydroxybiphenyl 1,2-Dioxygenase, domain 1"/>
    <property type="match status" value="1"/>
</dbReference>
<dbReference type="RefSeq" id="WP_344624257.1">
    <property type="nucleotide sequence ID" value="NZ_BAAALD010000027.1"/>
</dbReference>
<dbReference type="PANTHER" id="PTHR35908:SF1">
    <property type="entry name" value="CONSERVED PROTEIN"/>
    <property type="match status" value="1"/>
</dbReference>
<evidence type="ECO:0000313" key="3">
    <source>
        <dbReference type="Proteomes" id="UP001499987"/>
    </source>
</evidence>
<proteinExistence type="predicted"/>
<sequence>MQQGAGAQEVSDAVGGGGWRLLLGTLRTLVPVGSAARAVEVLAAAAAVCGDEADRRLHADVRPGAVLLALVPPAGAGVGTAEVELARRISAVLHGAGAAGEPRSVQLLEIGVDALDAAAVRPFWKAVLGYADAPGADGPSDPLVDPAGRGPAVWFQRMELPRPQRNRLHLDVTVPHDEAQRRVGAALAAGGRLVSAARAPAWWVLADPEGNEVCVSTWQGRDG</sequence>
<dbReference type="PANTHER" id="PTHR35908">
    <property type="entry name" value="HYPOTHETICAL FUSION PROTEIN"/>
    <property type="match status" value="1"/>
</dbReference>
<reference evidence="3" key="1">
    <citation type="journal article" date="2019" name="Int. J. Syst. Evol. Microbiol.">
        <title>The Global Catalogue of Microorganisms (GCM) 10K type strain sequencing project: providing services to taxonomists for standard genome sequencing and annotation.</title>
        <authorList>
            <consortium name="The Broad Institute Genomics Platform"/>
            <consortium name="The Broad Institute Genome Sequencing Center for Infectious Disease"/>
            <person name="Wu L."/>
            <person name="Ma J."/>
        </authorList>
    </citation>
    <scope>NUCLEOTIDE SEQUENCE [LARGE SCALE GENOMIC DNA]</scope>
    <source>
        <strain evidence="3">JCM 13002</strain>
    </source>
</reference>